<protein>
    <submittedName>
        <fullName evidence="3">Type IV pilin protein</fullName>
    </submittedName>
</protein>
<dbReference type="SUPFAM" id="SSF54523">
    <property type="entry name" value="Pili subunits"/>
    <property type="match status" value="1"/>
</dbReference>
<evidence type="ECO:0000256" key="2">
    <source>
        <dbReference type="SAM" id="Phobius"/>
    </source>
</evidence>
<dbReference type="InterPro" id="IPR000983">
    <property type="entry name" value="Bac_GSPG_pilin"/>
</dbReference>
<dbReference type="InterPro" id="IPR012902">
    <property type="entry name" value="N_methyl_site"/>
</dbReference>
<keyword evidence="2" id="KW-1133">Transmembrane helix</keyword>
<evidence type="ECO:0000256" key="1">
    <source>
        <dbReference type="ARBA" id="ARBA00022481"/>
    </source>
</evidence>
<dbReference type="Pfam" id="PF07963">
    <property type="entry name" value="N_methyl"/>
    <property type="match status" value="1"/>
</dbReference>
<keyword evidence="1" id="KW-0488">Methylation</keyword>
<evidence type="ECO:0000313" key="4">
    <source>
        <dbReference type="Proteomes" id="UP001596086"/>
    </source>
</evidence>
<keyword evidence="4" id="KW-1185">Reference proteome</keyword>
<evidence type="ECO:0000313" key="3">
    <source>
        <dbReference type="EMBL" id="MFC5546901.1"/>
    </source>
</evidence>
<dbReference type="Gene3D" id="3.30.700.10">
    <property type="entry name" value="Glycoprotein, Type 4 Pilin"/>
    <property type="match status" value="1"/>
</dbReference>
<organism evidence="3 4">
    <name type="scientific">Massilia aerilata</name>
    <dbReference type="NCBI Taxonomy" id="453817"/>
    <lineage>
        <taxon>Bacteria</taxon>
        <taxon>Pseudomonadati</taxon>
        <taxon>Pseudomonadota</taxon>
        <taxon>Betaproteobacteria</taxon>
        <taxon>Burkholderiales</taxon>
        <taxon>Oxalobacteraceae</taxon>
        <taxon>Telluria group</taxon>
        <taxon>Massilia</taxon>
    </lineage>
</organism>
<comment type="caution">
    <text evidence="3">The sequence shown here is derived from an EMBL/GenBank/DDBJ whole genome shotgun (WGS) entry which is preliminary data.</text>
</comment>
<dbReference type="PRINTS" id="PR00813">
    <property type="entry name" value="BCTERIALGSPG"/>
</dbReference>
<dbReference type="Proteomes" id="UP001596086">
    <property type="component" value="Unassembled WGS sequence"/>
</dbReference>
<sequence>MSSFKRTTVRERGFTLIELMIVVAILGILGAVAIPAYGNYVMRARLADAYSGLGSVQTAAEEYWSNNRTYAGFDRLPAASANFSYTLTSGTASAYVVTAAGRGAALGFSFTIDQNGARTTPRAPTGWTTSTSCWIDRKDGRCVQ</sequence>
<keyword evidence="2" id="KW-0812">Transmembrane</keyword>
<dbReference type="PANTHER" id="PTHR30093">
    <property type="entry name" value="GENERAL SECRETION PATHWAY PROTEIN G"/>
    <property type="match status" value="1"/>
</dbReference>
<dbReference type="NCBIfam" id="TIGR02532">
    <property type="entry name" value="IV_pilin_GFxxxE"/>
    <property type="match status" value="1"/>
</dbReference>
<dbReference type="EMBL" id="JBHSMZ010000001">
    <property type="protein sequence ID" value="MFC5546901.1"/>
    <property type="molecule type" value="Genomic_DNA"/>
</dbReference>
<accession>A0ABW0RQ23</accession>
<dbReference type="Pfam" id="PF16732">
    <property type="entry name" value="ComP_DUS"/>
    <property type="match status" value="1"/>
</dbReference>
<dbReference type="PANTHER" id="PTHR30093:SF47">
    <property type="entry name" value="TYPE IV PILUS NON-CORE MINOR PILIN PILE"/>
    <property type="match status" value="1"/>
</dbReference>
<feature type="transmembrane region" description="Helical" evidence="2">
    <location>
        <begin position="12"/>
        <end position="37"/>
    </location>
</feature>
<dbReference type="InterPro" id="IPR045584">
    <property type="entry name" value="Pilin-like"/>
</dbReference>
<gene>
    <name evidence="3" type="ORF">ACFPO9_00050</name>
</gene>
<dbReference type="InterPro" id="IPR031982">
    <property type="entry name" value="PilE-like"/>
</dbReference>
<dbReference type="PROSITE" id="PS00409">
    <property type="entry name" value="PROKAR_NTER_METHYL"/>
    <property type="match status" value="1"/>
</dbReference>
<reference evidence="4" key="1">
    <citation type="journal article" date="2019" name="Int. J. Syst. Evol. Microbiol.">
        <title>The Global Catalogue of Microorganisms (GCM) 10K type strain sequencing project: providing services to taxonomists for standard genome sequencing and annotation.</title>
        <authorList>
            <consortium name="The Broad Institute Genomics Platform"/>
            <consortium name="The Broad Institute Genome Sequencing Center for Infectious Disease"/>
            <person name="Wu L."/>
            <person name="Ma J."/>
        </authorList>
    </citation>
    <scope>NUCLEOTIDE SEQUENCE [LARGE SCALE GENOMIC DNA]</scope>
    <source>
        <strain evidence="4">CGMCC 4.5798</strain>
    </source>
</reference>
<dbReference type="RefSeq" id="WP_379765179.1">
    <property type="nucleotide sequence ID" value="NZ_JBHSMZ010000001.1"/>
</dbReference>
<proteinExistence type="predicted"/>
<keyword evidence="2" id="KW-0472">Membrane</keyword>
<name>A0ABW0RQ23_9BURK</name>